<dbReference type="PANTHER" id="PTHR42648:SF28">
    <property type="entry name" value="TRANSPOSON-ENCODED PROTEIN WITH RIBONUCLEASE H-LIKE AND RETROVIRUS ZINC FINGER-LIKE DOMAINS"/>
    <property type="match status" value="1"/>
</dbReference>
<dbReference type="PANTHER" id="PTHR42648">
    <property type="entry name" value="TRANSPOSASE, PUTATIVE-RELATED"/>
    <property type="match status" value="1"/>
</dbReference>
<dbReference type="InterPro" id="IPR036397">
    <property type="entry name" value="RNaseH_sf"/>
</dbReference>
<dbReference type="Proteomes" id="UP000257109">
    <property type="component" value="Unassembled WGS sequence"/>
</dbReference>
<dbReference type="InterPro" id="IPR012337">
    <property type="entry name" value="RNaseH-like_sf"/>
</dbReference>
<dbReference type="GO" id="GO:0008233">
    <property type="term" value="F:peptidase activity"/>
    <property type="evidence" value="ECO:0007669"/>
    <property type="project" value="UniProtKB-KW"/>
</dbReference>
<accession>A0A371EPR2</accession>
<keyword evidence="1" id="KW-0645">Protease</keyword>
<keyword evidence="2" id="KW-1133">Transmembrane helix</keyword>
<keyword evidence="5" id="KW-1185">Reference proteome</keyword>
<dbReference type="InterPro" id="IPR039537">
    <property type="entry name" value="Retrotran_Ty1/copia-like"/>
</dbReference>
<gene>
    <name evidence="4" type="ORF">CR513_53007</name>
</gene>
<keyword evidence="2" id="KW-0812">Transmembrane</keyword>
<organism evidence="4 5">
    <name type="scientific">Mucuna pruriens</name>
    <name type="common">Velvet bean</name>
    <name type="synonym">Dolichos pruriens</name>
    <dbReference type="NCBI Taxonomy" id="157652"/>
    <lineage>
        <taxon>Eukaryota</taxon>
        <taxon>Viridiplantae</taxon>
        <taxon>Streptophyta</taxon>
        <taxon>Embryophyta</taxon>
        <taxon>Tracheophyta</taxon>
        <taxon>Spermatophyta</taxon>
        <taxon>Magnoliopsida</taxon>
        <taxon>eudicotyledons</taxon>
        <taxon>Gunneridae</taxon>
        <taxon>Pentapetalae</taxon>
        <taxon>rosids</taxon>
        <taxon>fabids</taxon>
        <taxon>Fabales</taxon>
        <taxon>Fabaceae</taxon>
        <taxon>Papilionoideae</taxon>
        <taxon>50 kb inversion clade</taxon>
        <taxon>NPAAA clade</taxon>
        <taxon>indigoferoid/millettioid clade</taxon>
        <taxon>Phaseoleae</taxon>
        <taxon>Mucuna</taxon>
    </lineage>
</organism>
<reference evidence="4" key="1">
    <citation type="submission" date="2018-05" db="EMBL/GenBank/DDBJ databases">
        <title>Draft genome of Mucuna pruriens seed.</title>
        <authorList>
            <person name="Nnadi N.E."/>
            <person name="Vos R."/>
            <person name="Hasami M.H."/>
            <person name="Devisetty U.K."/>
            <person name="Aguiy J.C."/>
        </authorList>
    </citation>
    <scope>NUCLEOTIDE SEQUENCE [LARGE SCALE GENOMIC DNA]</scope>
    <source>
        <strain evidence="4">JCA_2017</strain>
    </source>
</reference>
<name>A0A371EPR2_MUCPR</name>
<dbReference type="Gene3D" id="3.30.420.10">
    <property type="entry name" value="Ribonuclease H-like superfamily/Ribonuclease H"/>
    <property type="match status" value="1"/>
</dbReference>
<feature type="domain" description="Retrovirus-related Pol polyprotein from transposon TNT 1-94-like beta-barrel" evidence="3">
    <location>
        <begin position="16"/>
        <end position="63"/>
    </location>
</feature>
<feature type="transmembrane region" description="Helical" evidence="2">
    <location>
        <begin position="162"/>
        <end position="182"/>
    </location>
</feature>
<keyword evidence="2" id="KW-0472">Membrane</keyword>
<keyword evidence="1" id="KW-0378">Hydrolase</keyword>
<dbReference type="AlphaFoldDB" id="A0A371EPR2"/>
<feature type="transmembrane region" description="Helical" evidence="2">
    <location>
        <begin position="66"/>
        <end position="90"/>
    </location>
</feature>
<dbReference type="InterPro" id="IPR054722">
    <property type="entry name" value="PolX-like_BBD"/>
</dbReference>
<dbReference type="SUPFAM" id="SSF53098">
    <property type="entry name" value="Ribonuclease H-like"/>
    <property type="match status" value="1"/>
</dbReference>
<evidence type="ECO:0000313" key="5">
    <source>
        <dbReference type="Proteomes" id="UP000257109"/>
    </source>
</evidence>
<dbReference type="GO" id="GO:0006508">
    <property type="term" value="P:proteolysis"/>
    <property type="evidence" value="ECO:0007669"/>
    <property type="project" value="UniProtKB-KW"/>
</dbReference>
<dbReference type="EMBL" id="QJKJ01012710">
    <property type="protein sequence ID" value="RDX68048.1"/>
    <property type="molecule type" value="Genomic_DNA"/>
</dbReference>
<proteinExistence type="predicted"/>
<protein>
    <recommendedName>
        <fullName evidence="3">Retrovirus-related Pol polyprotein from transposon TNT 1-94-like beta-barrel domain-containing protein</fullName>
    </recommendedName>
</protein>
<evidence type="ECO:0000256" key="1">
    <source>
        <dbReference type="ARBA" id="ARBA00022670"/>
    </source>
</evidence>
<evidence type="ECO:0000256" key="2">
    <source>
        <dbReference type="SAM" id="Phobius"/>
    </source>
</evidence>
<feature type="non-terminal residue" evidence="4">
    <location>
        <position position="1"/>
    </location>
</feature>
<sequence>MNSLWGLTSLRKPSDFESKIIMGDGVRVLVVDIGVITLCLPFGHTLLLIDVVYVPSIRRNLIYTDVVIILSLVVVNYLLILVVVGSRVLYDGLYVLNVNNVSDNSNVGNVWGIYLCPKLKDLIKKGILHDIVFFDYDTCVDCIKGKSIVKTKNKGGNTYNNVLQLIHTNIYGLITSTTMSVYRQERRLNVRFDTKGDNHYDEIGRNLDPFIKFLDECEIKAQYTMPSTYKKNGVVERHNHTLINMMRCILSHSSLLVSLLGYALRIVVYILNQIPNKFSFTIGNEHLVCRLKKSIYGLKHTSRKWYFKFVEVVTSFGFKENATDKWL</sequence>
<feature type="transmembrane region" description="Helical" evidence="2">
    <location>
        <begin position="33"/>
        <end position="54"/>
    </location>
</feature>
<comment type="caution">
    <text evidence="4">The sequence shown here is derived from an EMBL/GenBank/DDBJ whole genome shotgun (WGS) entry which is preliminary data.</text>
</comment>
<dbReference type="GO" id="GO:0003676">
    <property type="term" value="F:nucleic acid binding"/>
    <property type="evidence" value="ECO:0007669"/>
    <property type="project" value="InterPro"/>
</dbReference>
<evidence type="ECO:0000259" key="3">
    <source>
        <dbReference type="Pfam" id="PF22936"/>
    </source>
</evidence>
<feature type="transmembrane region" description="Helical" evidence="2">
    <location>
        <begin position="249"/>
        <end position="271"/>
    </location>
</feature>
<evidence type="ECO:0000313" key="4">
    <source>
        <dbReference type="EMBL" id="RDX68048.1"/>
    </source>
</evidence>
<dbReference type="Pfam" id="PF22936">
    <property type="entry name" value="Pol_BBD"/>
    <property type="match status" value="1"/>
</dbReference>